<dbReference type="EMBL" id="WJEE01000020">
    <property type="protein sequence ID" value="MRI66785.1"/>
    <property type="molecule type" value="Genomic_DNA"/>
</dbReference>
<reference evidence="6 7" key="1">
    <citation type="submission" date="2019-10" db="EMBL/GenBank/DDBJ databases">
        <title>Gracilibacillus salitolerans sp. nov., a moderate halophile isolated from a saline soil in northwest China.</title>
        <authorList>
            <person name="Gan L."/>
        </authorList>
    </citation>
    <scope>NUCLEOTIDE SEQUENCE [LARGE SCALE GENOMIC DNA]</scope>
    <source>
        <strain evidence="6 7">TP2-8</strain>
    </source>
</reference>
<dbReference type="InterPro" id="IPR036388">
    <property type="entry name" value="WH-like_DNA-bd_sf"/>
</dbReference>
<dbReference type="InterPro" id="IPR026282">
    <property type="entry name" value="MJ1563"/>
</dbReference>
<dbReference type="GO" id="GO:0003677">
    <property type="term" value="F:DNA binding"/>
    <property type="evidence" value="ECO:0007669"/>
    <property type="project" value="UniProtKB-UniRule"/>
</dbReference>
<protein>
    <recommendedName>
        <fullName evidence="4">HTH-type transcriptional regulator</fullName>
    </recommendedName>
</protein>
<evidence type="ECO:0000256" key="5">
    <source>
        <dbReference type="SAM" id="Coils"/>
    </source>
</evidence>
<comment type="caution">
    <text evidence="6">The sequence shown here is derived from an EMBL/GenBank/DDBJ whole genome shotgun (WGS) entry which is preliminary data.</text>
</comment>
<dbReference type="InterPro" id="IPR052362">
    <property type="entry name" value="HTH-GbsR_regulator"/>
</dbReference>
<keyword evidence="3 4" id="KW-0804">Transcription</keyword>
<keyword evidence="7" id="KW-1185">Reference proteome</keyword>
<evidence type="ECO:0000313" key="7">
    <source>
        <dbReference type="Proteomes" id="UP000435187"/>
    </source>
</evidence>
<dbReference type="NCBIfam" id="NF047500">
    <property type="entry name" value="choline_R_CudC"/>
    <property type="match status" value="1"/>
</dbReference>
<evidence type="ECO:0000256" key="4">
    <source>
        <dbReference type="PIRNR" id="PIRNR006707"/>
    </source>
</evidence>
<keyword evidence="2 4" id="KW-0238">DNA-binding</keyword>
<evidence type="ECO:0000313" key="6">
    <source>
        <dbReference type="EMBL" id="MRI66785.1"/>
    </source>
</evidence>
<dbReference type="PIRSF" id="PIRSF006707">
    <property type="entry name" value="MJ1563"/>
    <property type="match status" value="1"/>
</dbReference>
<keyword evidence="1 4" id="KW-0805">Transcription regulation</keyword>
<dbReference type="SUPFAM" id="SSF46785">
    <property type="entry name" value="Winged helix' DNA-binding domain"/>
    <property type="match status" value="1"/>
</dbReference>
<evidence type="ECO:0000256" key="3">
    <source>
        <dbReference type="ARBA" id="ARBA00023163"/>
    </source>
</evidence>
<proteinExistence type="inferred from homology"/>
<sequence>MEDEKHQKAEELLEDAERLVIDSIAETMDLYGVTPSIGRLYATMYFKHDPLTLDDMKNDLGMSKPSMSTAVRKLQDINIVKKVWRRGSRKDLFMAEKNFFQYFSHFFGDKWEREAKLNLSSINDAIEKLQEVLNMEEIDVEMKRRAEQDMQQLKEYRNYCHWLERLVESVESGEIFEFLPIEDTDSNRDES</sequence>
<name>A0A6N7R0P9_9BACI</name>
<comment type="similarity">
    <text evidence="4">Belongs to the GbsR family.</text>
</comment>
<evidence type="ECO:0000256" key="1">
    <source>
        <dbReference type="ARBA" id="ARBA00023015"/>
    </source>
</evidence>
<accession>A0A6N7R0P9</accession>
<dbReference type="PANTHER" id="PTHR38465:SF1">
    <property type="entry name" value="HTH-TYPE TRANSCRIPTIONAL REGULATOR MJ1563-RELATED"/>
    <property type="match status" value="1"/>
</dbReference>
<feature type="coiled-coil region" evidence="5">
    <location>
        <begin position="112"/>
        <end position="146"/>
    </location>
</feature>
<gene>
    <name evidence="6" type="ORF">GH885_10630</name>
</gene>
<dbReference type="PANTHER" id="PTHR38465">
    <property type="entry name" value="HTH-TYPE TRANSCRIPTIONAL REGULATOR MJ1563-RELATED"/>
    <property type="match status" value="1"/>
</dbReference>
<organism evidence="6 7">
    <name type="scientific">Gracilibacillus thailandensis</name>
    <dbReference type="NCBI Taxonomy" id="563735"/>
    <lineage>
        <taxon>Bacteria</taxon>
        <taxon>Bacillati</taxon>
        <taxon>Bacillota</taxon>
        <taxon>Bacilli</taxon>
        <taxon>Bacillales</taxon>
        <taxon>Bacillaceae</taxon>
        <taxon>Gracilibacillus</taxon>
    </lineage>
</organism>
<dbReference type="InterPro" id="IPR036390">
    <property type="entry name" value="WH_DNA-bd_sf"/>
</dbReference>
<evidence type="ECO:0000256" key="2">
    <source>
        <dbReference type="ARBA" id="ARBA00023125"/>
    </source>
</evidence>
<dbReference type="RefSeq" id="WP_153835452.1">
    <property type="nucleotide sequence ID" value="NZ_JBHUMW010000011.1"/>
</dbReference>
<dbReference type="AlphaFoldDB" id="A0A6N7R0P9"/>
<keyword evidence="5" id="KW-0175">Coiled coil</keyword>
<dbReference type="Proteomes" id="UP000435187">
    <property type="component" value="Unassembled WGS sequence"/>
</dbReference>
<dbReference type="Gene3D" id="1.10.10.10">
    <property type="entry name" value="Winged helix-like DNA-binding domain superfamily/Winged helix DNA-binding domain"/>
    <property type="match status" value="1"/>
</dbReference>